<dbReference type="EMBL" id="LFYR01002110">
    <property type="protein sequence ID" value="KMZ56907.1"/>
    <property type="molecule type" value="Genomic_DNA"/>
</dbReference>
<organism evidence="1 2">
    <name type="scientific">Zostera marina</name>
    <name type="common">Eelgrass</name>
    <dbReference type="NCBI Taxonomy" id="29655"/>
    <lineage>
        <taxon>Eukaryota</taxon>
        <taxon>Viridiplantae</taxon>
        <taxon>Streptophyta</taxon>
        <taxon>Embryophyta</taxon>
        <taxon>Tracheophyta</taxon>
        <taxon>Spermatophyta</taxon>
        <taxon>Magnoliopsida</taxon>
        <taxon>Liliopsida</taxon>
        <taxon>Zosteraceae</taxon>
        <taxon>Zostera</taxon>
    </lineage>
</organism>
<dbReference type="AlphaFoldDB" id="A0A0K9NLE7"/>
<protein>
    <submittedName>
        <fullName evidence="1">Uncharacterized protein</fullName>
    </submittedName>
</protein>
<evidence type="ECO:0000313" key="2">
    <source>
        <dbReference type="Proteomes" id="UP000036987"/>
    </source>
</evidence>
<reference evidence="2" key="1">
    <citation type="journal article" date="2016" name="Nature">
        <title>The genome of the seagrass Zostera marina reveals angiosperm adaptation to the sea.</title>
        <authorList>
            <person name="Olsen J.L."/>
            <person name="Rouze P."/>
            <person name="Verhelst B."/>
            <person name="Lin Y.-C."/>
            <person name="Bayer T."/>
            <person name="Collen J."/>
            <person name="Dattolo E."/>
            <person name="De Paoli E."/>
            <person name="Dittami S."/>
            <person name="Maumus F."/>
            <person name="Michel G."/>
            <person name="Kersting A."/>
            <person name="Lauritano C."/>
            <person name="Lohaus R."/>
            <person name="Toepel M."/>
            <person name="Tonon T."/>
            <person name="Vanneste K."/>
            <person name="Amirebrahimi M."/>
            <person name="Brakel J."/>
            <person name="Bostroem C."/>
            <person name="Chovatia M."/>
            <person name="Grimwood J."/>
            <person name="Jenkins J.W."/>
            <person name="Jueterbock A."/>
            <person name="Mraz A."/>
            <person name="Stam W.T."/>
            <person name="Tice H."/>
            <person name="Bornberg-Bauer E."/>
            <person name="Green P.J."/>
            <person name="Pearson G.A."/>
            <person name="Procaccini G."/>
            <person name="Duarte C.M."/>
            <person name="Schmutz J."/>
            <person name="Reusch T.B.H."/>
            <person name="Van de Peer Y."/>
        </authorList>
    </citation>
    <scope>NUCLEOTIDE SEQUENCE [LARGE SCALE GENOMIC DNA]</scope>
    <source>
        <strain evidence="2">cv. Finnish</strain>
    </source>
</reference>
<gene>
    <name evidence="1" type="ORF">ZOSMA_8G00510</name>
</gene>
<keyword evidence="2" id="KW-1185">Reference proteome</keyword>
<proteinExistence type="predicted"/>
<accession>A0A0K9NLE7</accession>
<sequence>MSGVNPAVALQPPQTTLAPWSFARKITIDAPVTAIIADFTFIIFGVSCPPSGPHLLIEINRSAAVYLR</sequence>
<evidence type="ECO:0000313" key="1">
    <source>
        <dbReference type="EMBL" id="KMZ56907.1"/>
    </source>
</evidence>
<dbReference type="Proteomes" id="UP000036987">
    <property type="component" value="Unassembled WGS sequence"/>
</dbReference>
<name>A0A0K9NLE7_ZOSMR</name>
<comment type="caution">
    <text evidence="1">The sequence shown here is derived from an EMBL/GenBank/DDBJ whole genome shotgun (WGS) entry which is preliminary data.</text>
</comment>